<gene>
    <name evidence="2" type="ORF">A4U43_C09F13690</name>
</gene>
<feature type="compositionally biased region" description="Basic and acidic residues" evidence="1">
    <location>
        <begin position="156"/>
        <end position="167"/>
    </location>
</feature>
<dbReference type="EMBL" id="CM007389">
    <property type="protein sequence ID" value="ONK58500.1"/>
    <property type="molecule type" value="Genomic_DNA"/>
</dbReference>
<evidence type="ECO:0008006" key="4">
    <source>
        <dbReference type="Google" id="ProtNLM"/>
    </source>
</evidence>
<evidence type="ECO:0000256" key="1">
    <source>
        <dbReference type="SAM" id="MobiDB-lite"/>
    </source>
</evidence>
<feature type="compositionally biased region" description="Polar residues" evidence="1">
    <location>
        <begin position="217"/>
        <end position="262"/>
    </location>
</feature>
<dbReference type="AlphaFoldDB" id="A0A5P1E7G0"/>
<name>A0A5P1E7G0_ASPOF</name>
<evidence type="ECO:0000313" key="3">
    <source>
        <dbReference type="Proteomes" id="UP000243459"/>
    </source>
</evidence>
<sequence>MERISGLPIQEQVYDEYVPTNEELEDPEVKHGQLLKALLNCYQYLRDISPVDNVSFEMSMEFFFHRQHHRIKSKGKHKSKSFDITRMADSRKPYSLVVPALCTLYREINYWVIDHLAMSCNWPVHYLVRWISQYFPDLYDQLPKDEIEMQFPSSNHRLDLEGGDDHILPASIAPQGSQSLHKVHDKNVSSTKGLDIFKDYREPTSSGNSSDEDETQAKTNDSLSSHENISKQDTPIQQDQIMVIPQMNSKASGSNSSVEQAI</sequence>
<feature type="region of interest" description="Disordered" evidence="1">
    <location>
        <begin position="155"/>
        <end position="262"/>
    </location>
</feature>
<evidence type="ECO:0000313" key="2">
    <source>
        <dbReference type="EMBL" id="ONK58500.1"/>
    </source>
</evidence>
<dbReference type="Gramene" id="ONK58500">
    <property type="protein sequence ID" value="ONK58500"/>
    <property type="gene ID" value="A4U43_C09F13690"/>
</dbReference>
<accession>A0A5P1E7G0</accession>
<protein>
    <recommendedName>
        <fullName evidence="4">Aminotransferase-like plant mobile domain-containing protein</fullName>
    </recommendedName>
</protein>
<proteinExistence type="predicted"/>
<reference evidence="3" key="1">
    <citation type="journal article" date="2017" name="Nat. Commun.">
        <title>The asparagus genome sheds light on the origin and evolution of a young Y chromosome.</title>
        <authorList>
            <person name="Harkess A."/>
            <person name="Zhou J."/>
            <person name="Xu C."/>
            <person name="Bowers J.E."/>
            <person name="Van der Hulst R."/>
            <person name="Ayyampalayam S."/>
            <person name="Mercati F."/>
            <person name="Riccardi P."/>
            <person name="McKain M.R."/>
            <person name="Kakrana A."/>
            <person name="Tang H."/>
            <person name="Ray J."/>
            <person name="Groenendijk J."/>
            <person name="Arikit S."/>
            <person name="Mathioni S.M."/>
            <person name="Nakano M."/>
            <person name="Shan H."/>
            <person name="Telgmann-Rauber A."/>
            <person name="Kanno A."/>
            <person name="Yue Z."/>
            <person name="Chen H."/>
            <person name="Li W."/>
            <person name="Chen Y."/>
            <person name="Xu X."/>
            <person name="Zhang Y."/>
            <person name="Luo S."/>
            <person name="Chen H."/>
            <person name="Gao J."/>
            <person name="Mao Z."/>
            <person name="Pires J.C."/>
            <person name="Luo M."/>
            <person name="Kudrna D."/>
            <person name="Wing R.A."/>
            <person name="Meyers B.C."/>
            <person name="Yi K."/>
            <person name="Kong H."/>
            <person name="Lavrijsen P."/>
            <person name="Sunseri F."/>
            <person name="Falavigna A."/>
            <person name="Ye Y."/>
            <person name="Leebens-Mack J.H."/>
            <person name="Chen G."/>
        </authorList>
    </citation>
    <scope>NUCLEOTIDE SEQUENCE [LARGE SCALE GENOMIC DNA]</scope>
    <source>
        <strain evidence="3">cv. DH0086</strain>
    </source>
</reference>
<keyword evidence="3" id="KW-1185">Reference proteome</keyword>
<organism evidence="2 3">
    <name type="scientific">Asparagus officinalis</name>
    <name type="common">Garden asparagus</name>
    <dbReference type="NCBI Taxonomy" id="4686"/>
    <lineage>
        <taxon>Eukaryota</taxon>
        <taxon>Viridiplantae</taxon>
        <taxon>Streptophyta</taxon>
        <taxon>Embryophyta</taxon>
        <taxon>Tracheophyta</taxon>
        <taxon>Spermatophyta</taxon>
        <taxon>Magnoliopsida</taxon>
        <taxon>Liliopsida</taxon>
        <taxon>Asparagales</taxon>
        <taxon>Asparagaceae</taxon>
        <taxon>Asparagoideae</taxon>
        <taxon>Asparagus</taxon>
    </lineage>
</organism>
<dbReference type="Proteomes" id="UP000243459">
    <property type="component" value="Chromosome 9"/>
</dbReference>